<name>A0A518AKK2_9BACT</name>
<dbReference type="SMART" id="SM01204">
    <property type="entry name" value="FIST_C"/>
    <property type="match status" value="1"/>
</dbReference>
<sequence length="375" mass="40685">MQIYQGVSTATDGSLAVSEATADWGTEPQMVLAFVSTAQDAGDVAAALAHKFPHSHIVGCTTAGEHLSGRHLHGSLVLTGIDSEDLTWSTALLTDLDHLDESRVSRTVEQMLHELDIYKYTQLDRCFCLSFIDGLSMKEEVTSALIADALQGVPLLGGSAGDDVKFEKTEVIHNSLACSDAVVLTIAHSRVPFKVLKHQHFTTTPISLVVTEVDTAARRVYELDGYPALSAYAHAIGLNPEQVTEEVILKNPVTFSCNGEIYVRSIQEVMPDGSLIFYCGVEEGMVLEIGAHNHMSTSLKTELDNLADNFGPIDFLLMCNCVLRAQEADSEDSHDQLGDILSETCRTSIGFDTYGEQLNGLHINQTMVALALRDG</sequence>
<accession>A0A518AKK2</accession>
<dbReference type="Pfam" id="PF10442">
    <property type="entry name" value="FIST_C"/>
    <property type="match status" value="1"/>
</dbReference>
<dbReference type="Proteomes" id="UP000315750">
    <property type="component" value="Chromosome"/>
</dbReference>
<evidence type="ECO:0000259" key="2">
    <source>
        <dbReference type="SMART" id="SM01204"/>
    </source>
</evidence>
<evidence type="ECO:0000313" key="4">
    <source>
        <dbReference type="Proteomes" id="UP000315750"/>
    </source>
</evidence>
<reference evidence="3 4" key="1">
    <citation type="submission" date="2019-02" db="EMBL/GenBank/DDBJ databases">
        <title>Deep-cultivation of Planctomycetes and their phenomic and genomic characterization uncovers novel biology.</title>
        <authorList>
            <person name="Wiegand S."/>
            <person name="Jogler M."/>
            <person name="Boedeker C."/>
            <person name="Pinto D."/>
            <person name="Vollmers J."/>
            <person name="Rivas-Marin E."/>
            <person name="Kohn T."/>
            <person name="Peeters S.H."/>
            <person name="Heuer A."/>
            <person name="Rast P."/>
            <person name="Oberbeckmann S."/>
            <person name="Bunk B."/>
            <person name="Jeske O."/>
            <person name="Meyerdierks A."/>
            <person name="Storesund J.E."/>
            <person name="Kallscheuer N."/>
            <person name="Luecker S."/>
            <person name="Lage O.M."/>
            <person name="Pohl T."/>
            <person name="Merkel B.J."/>
            <person name="Hornburger P."/>
            <person name="Mueller R.-W."/>
            <person name="Bruemmer F."/>
            <person name="Labrenz M."/>
            <person name="Spormann A.M."/>
            <person name="Op den Camp H."/>
            <person name="Overmann J."/>
            <person name="Amann R."/>
            <person name="Jetten M.S.M."/>
            <person name="Mascher T."/>
            <person name="Medema M.H."/>
            <person name="Devos D.P."/>
            <person name="Kaster A.-K."/>
            <person name="Ovreas L."/>
            <person name="Rohde M."/>
            <person name="Galperin M.Y."/>
            <person name="Jogler C."/>
        </authorList>
    </citation>
    <scope>NUCLEOTIDE SEQUENCE [LARGE SCALE GENOMIC DNA]</scope>
    <source>
        <strain evidence="3 4">Pan181</strain>
    </source>
</reference>
<dbReference type="EMBL" id="CP036278">
    <property type="protein sequence ID" value="QDU55268.1"/>
    <property type="molecule type" value="Genomic_DNA"/>
</dbReference>
<dbReference type="PANTHER" id="PTHR40252:SF2">
    <property type="entry name" value="BLR0328 PROTEIN"/>
    <property type="match status" value="1"/>
</dbReference>
<dbReference type="RefSeq" id="WP_145246146.1">
    <property type="nucleotide sequence ID" value="NZ_CP036278.1"/>
</dbReference>
<protein>
    <submittedName>
        <fullName evidence="3">FIST N domain protein</fullName>
    </submittedName>
</protein>
<proteinExistence type="predicted"/>
<dbReference type="PANTHER" id="PTHR40252">
    <property type="entry name" value="BLR0328 PROTEIN"/>
    <property type="match status" value="1"/>
</dbReference>
<organism evidence="3 4">
    <name type="scientific">Aeoliella mucimassa</name>
    <dbReference type="NCBI Taxonomy" id="2527972"/>
    <lineage>
        <taxon>Bacteria</taxon>
        <taxon>Pseudomonadati</taxon>
        <taxon>Planctomycetota</taxon>
        <taxon>Planctomycetia</taxon>
        <taxon>Pirellulales</taxon>
        <taxon>Lacipirellulaceae</taxon>
        <taxon>Aeoliella</taxon>
    </lineage>
</organism>
<dbReference type="AlphaFoldDB" id="A0A518AKK2"/>
<dbReference type="KEGG" id="amuc:Pan181_14570"/>
<dbReference type="SMART" id="SM00897">
    <property type="entry name" value="FIST"/>
    <property type="match status" value="1"/>
</dbReference>
<feature type="domain" description="FIST" evidence="1">
    <location>
        <begin position="27"/>
        <end position="227"/>
    </location>
</feature>
<evidence type="ECO:0000313" key="3">
    <source>
        <dbReference type="EMBL" id="QDU55268.1"/>
    </source>
</evidence>
<evidence type="ECO:0000259" key="1">
    <source>
        <dbReference type="SMART" id="SM00897"/>
    </source>
</evidence>
<dbReference type="OrthoDB" id="9770435at2"/>
<dbReference type="InterPro" id="IPR019494">
    <property type="entry name" value="FIST_C"/>
</dbReference>
<feature type="domain" description="FIST C-domain" evidence="2">
    <location>
        <begin position="228"/>
        <end position="360"/>
    </location>
</feature>
<gene>
    <name evidence="3" type="ORF">Pan181_14570</name>
</gene>
<keyword evidence="4" id="KW-1185">Reference proteome</keyword>
<dbReference type="InterPro" id="IPR013702">
    <property type="entry name" value="FIST_domain_N"/>
</dbReference>
<dbReference type="Pfam" id="PF08495">
    <property type="entry name" value="FIST"/>
    <property type="match status" value="1"/>
</dbReference>